<name>A0A067QGB4_9AGAM</name>
<proteinExistence type="predicted"/>
<dbReference type="EMBL" id="KL197709">
    <property type="protein sequence ID" value="KDQ65240.1"/>
    <property type="molecule type" value="Genomic_DNA"/>
</dbReference>
<dbReference type="Proteomes" id="UP000027265">
    <property type="component" value="Unassembled WGS sequence"/>
</dbReference>
<keyword evidence="2" id="KW-1185">Reference proteome</keyword>
<sequence length="91" mass="9824">MERFVFLSSDPVDLLSNVPMTSMQSAAPRDIKGPYTLADIPSEDHKALFSPSESHKPPGDHAFSRSIISVAIESFGQEGSPSTTEWGTAET</sequence>
<gene>
    <name evidence="1" type="ORF">JAAARDRAFT_27723</name>
</gene>
<organism evidence="1 2">
    <name type="scientific">Jaapia argillacea MUCL 33604</name>
    <dbReference type="NCBI Taxonomy" id="933084"/>
    <lineage>
        <taxon>Eukaryota</taxon>
        <taxon>Fungi</taxon>
        <taxon>Dikarya</taxon>
        <taxon>Basidiomycota</taxon>
        <taxon>Agaricomycotina</taxon>
        <taxon>Agaricomycetes</taxon>
        <taxon>Agaricomycetidae</taxon>
        <taxon>Jaapiales</taxon>
        <taxon>Jaapiaceae</taxon>
        <taxon>Jaapia</taxon>
    </lineage>
</organism>
<evidence type="ECO:0000313" key="2">
    <source>
        <dbReference type="Proteomes" id="UP000027265"/>
    </source>
</evidence>
<reference evidence="2" key="1">
    <citation type="journal article" date="2014" name="Proc. Natl. Acad. Sci. U.S.A.">
        <title>Extensive sampling of basidiomycete genomes demonstrates inadequacy of the white-rot/brown-rot paradigm for wood decay fungi.</title>
        <authorList>
            <person name="Riley R."/>
            <person name="Salamov A.A."/>
            <person name="Brown D.W."/>
            <person name="Nagy L.G."/>
            <person name="Floudas D."/>
            <person name="Held B.W."/>
            <person name="Levasseur A."/>
            <person name="Lombard V."/>
            <person name="Morin E."/>
            <person name="Otillar R."/>
            <person name="Lindquist E.A."/>
            <person name="Sun H."/>
            <person name="LaButti K.M."/>
            <person name="Schmutz J."/>
            <person name="Jabbour D."/>
            <person name="Luo H."/>
            <person name="Baker S.E."/>
            <person name="Pisabarro A.G."/>
            <person name="Walton J.D."/>
            <person name="Blanchette R.A."/>
            <person name="Henrissat B."/>
            <person name="Martin F."/>
            <person name="Cullen D."/>
            <person name="Hibbett D.S."/>
            <person name="Grigoriev I.V."/>
        </authorList>
    </citation>
    <scope>NUCLEOTIDE SEQUENCE [LARGE SCALE GENOMIC DNA]</scope>
    <source>
        <strain evidence="2">MUCL 33604</strain>
    </source>
</reference>
<accession>A0A067QGB4</accession>
<dbReference type="HOGENOM" id="CLU_2427296_0_0_1"/>
<protein>
    <submittedName>
        <fullName evidence="1">Uncharacterized protein</fullName>
    </submittedName>
</protein>
<evidence type="ECO:0000313" key="1">
    <source>
        <dbReference type="EMBL" id="KDQ65240.1"/>
    </source>
</evidence>
<dbReference type="InParanoid" id="A0A067QGB4"/>
<dbReference type="AlphaFoldDB" id="A0A067QGB4"/>